<dbReference type="InterPro" id="IPR011852">
    <property type="entry name" value="TRAP_TAXI"/>
</dbReference>
<dbReference type="Pfam" id="PF16868">
    <property type="entry name" value="NMT1_3"/>
    <property type="match status" value="1"/>
</dbReference>
<dbReference type="EMBL" id="BPRA01000001">
    <property type="protein sequence ID" value="GJE53548.1"/>
    <property type="molecule type" value="Genomic_DNA"/>
</dbReference>
<keyword evidence="3" id="KW-1185">Reference proteome</keyword>
<proteinExistence type="predicted"/>
<keyword evidence="1" id="KW-0812">Transmembrane</keyword>
<comment type="caution">
    <text evidence="2">The sequence shown here is derived from an EMBL/GenBank/DDBJ whole genome shotgun (WGS) entry which is preliminary data.</text>
</comment>
<dbReference type="PANTHER" id="PTHR42941">
    <property type="entry name" value="SLL1037 PROTEIN"/>
    <property type="match status" value="1"/>
</dbReference>
<keyword evidence="1" id="KW-1133">Transmembrane helix</keyword>
<dbReference type="Proteomes" id="UP001055101">
    <property type="component" value="Unassembled WGS sequence"/>
</dbReference>
<dbReference type="Gene3D" id="3.40.190.10">
    <property type="entry name" value="Periplasmic binding protein-like II"/>
    <property type="match status" value="2"/>
</dbReference>
<accession>A0ABQ4TDU2</accession>
<evidence type="ECO:0000313" key="2">
    <source>
        <dbReference type="EMBL" id="GJE53548.1"/>
    </source>
</evidence>
<protein>
    <recommendedName>
        <fullName evidence="4">C4-dicarboxylate ABC transporter substrate-binding protein</fullName>
    </recommendedName>
</protein>
<sequence length="459" mass="49074">MARRVIRREAIVLVVAASVAVAGAAAYYFSRATTLTLAVAPQGGTELALFQAYADALKAGNKDIRLKILSFDGVRESAEALKTRKADLAVVRPDVALPGNGLTLAVLREQAVLVITPEASGIKTMPALAGRRLGFIAQRVADKALITGLLEHDGLSLVDPESGAAVPDDTVGLVGLEEKSLAAAFAEKRIDAVVVVTTPTTPAARRIVGLVAQASPDHDARLIGVQDAVALNQRNPKLATVTIPAGLFGGNPKMPAEDVTTVGASYRLMARANLPRSVAASVTQHLFEMRAGLAETNPAANAIRAPRYETTADATSAKLPIHPGAIDYFEREQESFIERYETWIYLVAFFGGGVGSILAWLRQRFSRLRRERLEVATERLLDIRDQARTTTEAARLAELADEVDGLASDIARFALHRHAEARTMNAAKIAIEAARSTVMRNAALLDSRQSPTPRANAVD</sequence>
<feature type="transmembrane region" description="Helical" evidence="1">
    <location>
        <begin position="343"/>
        <end position="361"/>
    </location>
</feature>
<evidence type="ECO:0000313" key="3">
    <source>
        <dbReference type="Proteomes" id="UP001055101"/>
    </source>
</evidence>
<reference evidence="2" key="2">
    <citation type="submission" date="2021-08" db="EMBL/GenBank/DDBJ databases">
        <authorList>
            <person name="Tani A."/>
            <person name="Ola A."/>
            <person name="Ogura Y."/>
            <person name="Katsura K."/>
            <person name="Hayashi T."/>
        </authorList>
    </citation>
    <scope>NUCLEOTIDE SEQUENCE</scope>
    <source>
        <strain evidence="2">DSM 23674</strain>
    </source>
</reference>
<name>A0ABQ4TDU2_9HYPH</name>
<reference evidence="2" key="1">
    <citation type="journal article" date="2021" name="Front. Microbiol.">
        <title>Comprehensive Comparative Genomics and Phenotyping of Methylobacterium Species.</title>
        <authorList>
            <person name="Alessa O."/>
            <person name="Ogura Y."/>
            <person name="Fujitani Y."/>
            <person name="Takami H."/>
            <person name="Hayashi T."/>
            <person name="Sahin N."/>
            <person name="Tani A."/>
        </authorList>
    </citation>
    <scope>NUCLEOTIDE SEQUENCE</scope>
    <source>
        <strain evidence="2">DSM 23674</strain>
    </source>
</reference>
<dbReference type="PANTHER" id="PTHR42941:SF1">
    <property type="entry name" value="SLL1037 PROTEIN"/>
    <property type="match status" value="1"/>
</dbReference>
<organism evidence="2 3">
    <name type="scientific">Methylobacterium thuringiense</name>
    <dbReference type="NCBI Taxonomy" id="1003091"/>
    <lineage>
        <taxon>Bacteria</taxon>
        <taxon>Pseudomonadati</taxon>
        <taxon>Pseudomonadota</taxon>
        <taxon>Alphaproteobacteria</taxon>
        <taxon>Hyphomicrobiales</taxon>
        <taxon>Methylobacteriaceae</taxon>
        <taxon>Methylobacterium</taxon>
    </lineage>
</organism>
<dbReference type="RefSeq" id="WP_238230281.1">
    <property type="nucleotide sequence ID" value="NZ_BPRA01000001.1"/>
</dbReference>
<evidence type="ECO:0008006" key="4">
    <source>
        <dbReference type="Google" id="ProtNLM"/>
    </source>
</evidence>
<dbReference type="SUPFAM" id="SSF53850">
    <property type="entry name" value="Periplasmic binding protein-like II"/>
    <property type="match status" value="1"/>
</dbReference>
<gene>
    <name evidence="2" type="ORF">EKPJFOCH_0012</name>
</gene>
<keyword evidence="1" id="KW-0472">Membrane</keyword>
<evidence type="ECO:0000256" key="1">
    <source>
        <dbReference type="SAM" id="Phobius"/>
    </source>
</evidence>